<dbReference type="Gene3D" id="1.10.10.10">
    <property type="entry name" value="Winged helix-like DNA-binding domain superfamily/Winged helix DNA-binding domain"/>
    <property type="match status" value="1"/>
</dbReference>
<dbReference type="Pfam" id="PF00486">
    <property type="entry name" value="Trans_reg_C"/>
    <property type="match status" value="1"/>
</dbReference>
<dbReference type="SUPFAM" id="SSF52172">
    <property type="entry name" value="CheY-like"/>
    <property type="match status" value="1"/>
</dbReference>
<dbReference type="SMART" id="SM00448">
    <property type="entry name" value="REC"/>
    <property type="match status" value="1"/>
</dbReference>
<dbReference type="GO" id="GO:0000976">
    <property type="term" value="F:transcription cis-regulatory region binding"/>
    <property type="evidence" value="ECO:0007669"/>
    <property type="project" value="TreeGrafter"/>
</dbReference>
<dbReference type="CDD" id="cd17574">
    <property type="entry name" value="REC_OmpR"/>
    <property type="match status" value="1"/>
</dbReference>
<dbReference type="Proteomes" id="UP000321893">
    <property type="component" value="Unassembled WGS sequence"/>
</dbReference>
<accession>A0A511DUK0</accession>
<dbReference type="SUPFAM" id="SSF46894">
    <property type="entry name" value="C-terminal effector domain of the bipartite response regulators"/>
    <property type="match status" value="1"/>
</dbReference>
<dbReference type="GO" id="GO:0032993">
    <property type="term" value="C:protein-DNA complex"/>
    <property type="evidence" value="ECO:0007669"/>
    <property type="project" value="TreeGrafter"/>
</dbReference>
<sequence>MKLLMIEDNKSVSEMMQMFFQKEGWDVTFAYDGIEAVDKFNESPDSWDMITLDLNLPKKDGMEVAKEIRAKSQTVPIIMLTARDSDSDQVLGFEMGADDYVTKPFSPITLVARIKALQRRAHTESEGDEKPTDEETKGTFDIETDHFKLNTSTREAYLDDKRISDLTPKEFDLLKTLAQKPRQVFSREQLLETVWNYEYYGDERTVDAHVKKLRQKIERVGPQVIQTVWGVGYKFDDSEVDNKK</sequence>
<dbReference type="InterPro" id="IPR001789">
    <property type="entry name" value="Sig_transdc_resp-reg_receiver"/>
</dbReference>
<evidence type="ECO:0000256" key="1">
    <source>
        <dbReference type="ARBA" id="ARBA00022553"/>
    </source>
</evidence>
<dbReference type="PANTHER" id="PTHR48111">
    <property type="entry name" value="REGULATOR OF RPOS"/>
    <property type="match status" value="1"/>
</dbReference>
<dbReference type="Pfam" id="PF00072">
    <property type="entry name" value="Response_reg"/>
    <property type="match status" value="1"/>
</dbReference>
<dbReference type="Gene3D" id="6.10.250.690">
    <property type="match status" value="1"/>
</dbReference>
<protein>
    <submittedName>
        <fullName evidence="7">DNA-binding response regulator</fullName>
    </submittedName>
</protein>
<evidence type="ECO:0000256" key="5">
    <source>
        <dbReference type="ARBA" id="ARBA00023159"/>
    </source>
</evidence>
<dbReference type="InterPro" id="IPR036388">
    <property type="entry name" value="WH-like_DNA-bd_sf"/>
</dbReference>
<dbReference type="GO" id="GO:0006355">
    <property type="term" value="P:regulation of DNA-templated transcription"/>
    <property type="evidence" value="ECO:0007669"/>
    <property type="project" value="InterPro"/>
</dbReference>
<dbReference type="SMART" id="SM00862">
    <property type="entry name" value="Trans_reg_C"/>
    <property type="match status" value="1"/>
</dbReference>
<comment type="caution">
    <text evidence="7">The sequence shown here is derived from an EMBL/GenBank/DDBJ whole genome shotgun (WGS) entry which is preliminary data.</text>
</comment>
<evidence type="ECO:0000256" key="6">
    <source>
        <dbReference type="ARBA" id="ARBA00023163"/>
    </source>
</evidence>
<evidence type="ECO:0000256" key="4">
    <source>
        <dbReference type="ARBA" id="ARBA00023125"/>
    </source>
</evidence>
<keyword evidence="8" id="KW-1185">Reference proteome</keyword>
<dbReference type="STRING" id="1423764.FC95_GL001456"/>
<organism evidence="7 8">
    <name type="scientific">Lentilactobacillus kefiri</name>
    <name type="common">Lactobacillus kefiri</name>
    <dbReference type="NCBI Taxonomy" id="33962"/>
    <lineage>
        <taxon>Bacteria</taxon>
        <taxon>Bacillati</taxon>
        <taxon>Bacillota</taxon>
        <taxon>Bacilli</taxon>
        <taxon>Lactobacillales</taxon>
        <taxon>Lactobacillaceae</taxon>
        <taxon>Lentilactobacillus</taxon>
    </lineage>
</organism>
<keyword evidence="3" id="KW-0805">Transcription regulation</keyword>
<dbReference type="Gene3D" id="3.40.50.2300">
    <property type="match status" value="1"/>
</dbReference>
<dbReference type="GeneID" id="71567553"/>
<dbReference type="InterPro" id="IPR039420">
    <property type="entry name" value="WalR-like"/>
</dbReference>
<dbReference type="FunFam" id="1.10.10.10:FF:000018">
    <property type="entry name" value="DNA-binding response regulator ResD"/>
    <property type="match status" value="1"/>
</dbReference>
<keyword evidence="4 7" id="KW-0238">DNA-binding</keyword>
<dbReference type="CDD" id="cd00383">
    <property type="entry name" value="trans_reg_C"/>
    <property type="match status" value="1"/>
</dbReference>
<keyword evidence="5" id="KW-0010">Activator</keyword>
<evidence type="ECO:0000256" key="2">
    <source>
        <dbReference type="ARBA" id="ARBA00023012"/>
    </source>
</evidence>
<dbReference type="InterPro" id="IPR001867">
    <property type="entry name" value="OmpR/PhoB-type_DNA-bd"/>
</dbReference>
<dbReference type="GO" id="GO:0000156">
    <property type="term" value="F:phosphorelay response regulator activity"/>
    <property type="evidence" value="ECO:0007669"/>
    <property type="project" value="TreeGrafter"/>
</dbReference>
<keyword evidence="1" id="KW-0597">Phosphoprotein</keyword>
<dbReference type="InterPro" id="IPR011006">
    <property type="entry name" value="CheY-like_superfamily"/>
</dbReference>
<keyword evidence="2" id="KW-0902">Two-component regulatory system</keyword>
<dbReference type="EMBL" id="BJVK01000014">
    <property type="protein sequence ID" value="GEL28509.1"/>
    <property type="molecule type" value="Genomic_DNA"/>
</dbReference>
<keyword evidence="6" id="KW-0804">Transcription</keyword>
<gene>
    <name evidence="7" type="primary">rrp7</name>
    <name evidence="7" type="ORF">LKE01_13290</name>
</gene>
<reference evidence="7" key="1">
    <citation type="submission" date="2019-07" db="EMBL/GenBank/DDBJ databases">
        <title>Whole genome shotgun sequence of Lactobacillus kefiri NBRC 15888.</title>
        <authorList>
            <person name="Hosoyama A."/>
            <person name="Uohara A."/>
            <person name="Ohji S."/>
            <person name="Ichikawa N."/>
        </authorList>
    </citation>
    <scope>NUCLEOTIDE SEQUENCE [LARGE SCALE GENOMIC DNA]</scope>
    <source>
        <strain evidence="7">NBRC 15888</strain>
    </source>
</reference>
<dbReference type="PROSITE" id="PS50110">
    <property type="entry name" value="RESPONSE_REGULATORY"/>
    <property type="match status" value="1"/>
</dbReference>
<dbReference type="AlphaFoldDB" id="A0A511DUK0"/>
<dbReference type="InterPro" id="IPR016032">
    <property type="entry name" value="Sig_transdc_resp-reg_C-effctor"/>
</dbReference>
<dbReference type="OrthoDB" id="9790442at2"/>
<dbReference type="RefSeq" id="WP_054769273.1">
    <property type="nucleotide sequence ID" value="NZ_BJVK01000014.1"/>
</dbReference>
<name>A0A511DUK0_LENKE</name>
<dbReference type="PANTHER" id="PTHR48111:SF21">
    <property type="entry name" value="DNA-BINDING DUAL MASTER TRANSCRIPTIONAL REGULATOR RPAA"/>
    <property type="match status" value="1"/>
</dbReference>
<evidence type="ECO:0000256" key="3">
    <source>
        <dbReference type="ARBA" id="ARBA00023015"/>
    </source>
</evidence>
<evidence type="ECO:0000313" key="7">
    <source>
        <dbReference type="EMBL" id="GEL28509.1"/>
    </source>
</evidence>
<proteinExistence type="predicted"/>
<dbReference type="PROSITE" id="PS51755">
    <property type="entry name" value="OMPR_PHOB"/>
    <property type="match status" value="1"/>
</dbReference>
<evidence type="ECO:0000313" key="8">
    <source>
        <dbReference type="Proteomes" id="UP000321893"/>
    </source>
</evidence>
<dbReference type="GO" id="GO:0005829">
    <property type="term" value="C:cytosol"/>
    <property type="evidence" value="ECO:0007669"/>
    <property type="project" value="TreeGrafter"/>
</dbReference>